<dbReference type="SUPFAM" id="SSF52172">
    <property type="entry name" value="CheY-like"/>
    <property type="match status" value="1"/>
</dbReference>
<dbReference type="GeneID" id="97180791"/>
<dbReference type="EMBL" id="UAUU01000008">
    <property type="protein sequence ID" value="SPZ85945.1"/>
    <property type="molecule type" value="Genomic_DNA"/>
</dbReference>
<dbReference type="GO" id="GO:0000160">
    <property type="term" value="P:phosphorelay signal transduction system"/>
    <property type="evidence" value="ECO:0007669"/>
    <property type="project" value="InterPro"/>
</dbReference>
<name>A0A2X2JFE5_SPHMU</name>
<dbReference type="PROSITE" id="PS50110">
    <property type="entry name" value="RESPONSE_REGULATORY"/>
    <property type="match status" value="1"/>
</dbReference>
<dbReference type="Proteomes" id="UP000251241">
    <property type="component" value="Unassembled WGS sequence"/>
</dbReference>
<dbReference type="Gene3D" id="3.40.50.2300">
    <property type="match status" value="1"/>
</dbReference>
<dbReference type="RefSeq" id="WP_070564280.1">
    <property type="nucleotide sequence ID" value="NZ_CP068089.1"/>
</dbReference>
<protein>
    <submittedName>
        <fullName evidence="1">Uncharacterized protein</fullName>
    </submittedName>
</protein>
<evidence type="ECO:0000313" key="1">
    <source>
        <dbReference type="EMBL" id="SPZ85945.1"/>
    </source>
</evidence>
<gene>
    <name evidence="1" type="ORF">NCTC11343_02510</name>
</gene>
<accession>A0A2X2JFE5</accession>
<evidence type="ECO:0000313" key="2">
    <source>
        <dbReference type="Proteomes" id="UP000251241"/>
    </source>
</evidence>
<organism evidence="1 2">
    <name type="scientific">Sphingobacterium multivorum</name>
    <dbReference type="NCBI Taxonomy" id="28454"/>
    <lineage>
        <taxon>Bacteria</taxon>
        <taxon>Pseudomonadati</taxon>
        <taxon>Bacteroidota</taxon>
        <taxon>Sphingobacteriia</taxon>
        <taxon>Sphingobacteriales</taxon>
        <taxon>Sphingobacteriaceae</taxon>
        <taxon>Sphingobacterium</taxon>
    </lineage>
</organism>
<proteinExistence type="predicted"/>
<dbReference type="InterPro" id="IPR011006">
    <property type="entry name" value="CheY-like_superfamily"/>
</dbReference>
<dbReference type="AlphaFoldDB" id="A0A2X2JFE5"/>
<sequence length="122" mass="14001">MTSPKLKCILIEDEPLATKKIVEYIHMFPDLQLIKMVEDIENPALFSHDLKSADILFLDLIVSGGNINTLAELIADIPILIITSAVSRWQYPEFIKNRKHFALQKPISPQMFQSCIKQVMQY</sequence>
<reference evidence="1 2" key="1">
    <citation type="submission" date="2018-06" db="EMBL/GenBank/DDBJ databases">
        <authorList>
            <consortium name="Pathogen Informatics"/>
            <person name="Doyle S."/>
        </authorList>
    </citation>
    <scope>NUCLEOTIDE SEQUENCE [LARGE SCALE GENOMIC DNA]</scope>
    <source>
        <strain evidence="1 2">NCTC11343</strain>
    </source>
</reference>
<dbReference type="InterPro" id="IPR001789">
    <property type="entry name" value="Sig_transdc_resp-reg_receiver"/>
</dbReference>